<dbReference type="Proteomes" id="UP001234297">
    <property type="component" value="Chromosome 2"/>
</dbReference>
<protein>
    <submittedName>
        <fullName evidence="1">Uncharacterized protein</fullName>
    </submittedName>
</protein>
<evidence type="ECO:0000313" key="1">
    <source>
        <dbReference type="EMBL" id="KAJ8644065.1"/>
    </source>
</evidence>
<gene>
    <name evidence="1" type="ORF">MRB53_005813</name>
</gene>
<keyword evidence="2" id="KW-1185">Reference proteome</keyword>
<evidence type="ECO:0000313" key="2">
    <source>
        <dbReference type="Proteomes" id="UP001234297"/>
    </source>
</evidence>
<accession>A0ACC2MEG2</accession>
<reference evidence="1 2" key="1">
    <citation type="journal article" date="2022" name="Hortic Res">
        <title>A haplotype resolved chromosomal level avocado genome allows analysis of novel avocado genes.</title>
        <authorList>
            <person name="Nath O."/>
            <person name="Fletcher S.J."/>
            <person name="Hayward A."/>
            <person name="Shaw L.M."/>
            <person name="Masouleh A.K."/>
            <person name="Furtado A."/>
            <person name="Henry R.J."/>
            <person name="Mitter N."/>
        </authorList>
    </citation>
    <scope>NUCLEOTIDE SEQUENCE [LARGE SCALE GENOMIC DNA]</scope>
    <source>
        <strain evidence="2">cv. Hass</strain>
    </source>
</reference>
<dbReference type="EMBL" id="CM056810">
    <property type="protein sequence ID" value="KAJ8644065.1"/>
    <property type="molecule type" value="Genomic_DNA"/>
</dbReference>
<name>A0ACC2MEG2_PERAE</name>
<sequence length="111" mass="12495">MIGFIVDFNECSAETRATIDSVAEKTVHFIEHLSTLVYKELKKTEDLSSYDIEIAHEWQNAHIDKASTFIDIDDKRSCMDSTSHVANSKLCRIGKRTVLLNSSLGEVDSMV</sequence>
<proteinExistence type="predicted"/>
<comment type="caution">
    <text evidence="1">The sequence shown here is derived from an EMBL/GenBank/DDBJ whole genome shotgun (WGS) entry which is preliminary data.</text>
</comment>
<organism evidence="1 2">
    <name type="scientific">Persea americana</name>
    <name type="common">Avocado</name>
    <dbReference type="NCBI Taxonomy" id="3435"/>
    <lineage>
        <taxon>Eukaryota</taxon>
        <taxon>Viridiplantae</taxon>
        <taxon>Streptophyta</taxon>
        <taxon>Embryophyta</taxon>
        <taxon>Tracheophyta</taxon>
        <taxon>Spermatophyta</taxon>
        <taxon>Magnoliopsida</taxon>
        <taxon>Magnoliidae</taxon>
        <taxon>Laurales</taxon>
        <taxon>Lauraceae</taxon>
        <taxon>Persea</taxon>
    </lineage>
</organism>